<accession>A0AA94R719</accession>
<keyword evidence="2" id="KW-1185">Reference proteome</keyword>
<evidence type="ECO:0000313" key="1">
    <source>
        <dbReference type="EMBL" id="TLH58561.1"/>
    </source>
</evidence>
<dbReference type="AlphaFoldDB" id="A0AA94R719"/>
<name>A0AA94R719_9MYCO</name>
<sequence>MMESRRVEREYLDGDLRRLAADPDFRPAGWSDREVREFHRLVQCVRAAHVESDLRNLRVLRIVPDNSGDSTRARATLGSARVIELTFKNSGSHSAVVFGIL</sequence>
<dbReference type="EMBL" id="POTM01000066">
    <property type="protein sequence ID" value="TLH58561.1"/>
    <property type="molecule type" value="Genomic_DNA"/>
</dbReference>
<evidence type="ECO:0000313" key="2">
    <source>
        <dbReference type="Proteomes" id="UP000309984"/>
    </source>
</evidence>
<organism evidence="1 2">
    <name type="scientific">Mycolicibacterium phocaicum</name>
    <dbReference type="NCBI Taxonomy" id="319706"/>
    <lineage>
        <taxon>Bacteria</taxon>
        <taxon>Bacillati</taxon>
        <taxon>Actinomycetota</taxon>
        <taxon>Actinomycetes</taxon>
        <taxon>Mycobacteriales</taxon>
        <taxon>Mycobacteriaceae</taxon>
        <taxon>Mycolicibacterium</taxon>
    </lineage>
</organism>
<comment type="caution">
    <text evidence="1">The sequence shown here is derived from an EMBL/GenBank/DDBJ whole genome shotgun (WGS) entry which is preliminary data.</text>
</comment>
<proteinExistence type="predicted"/>
<reference evidence="1 2" key="1">
    <citation type="submission" date="2018-01" db="EMBL/GenBank/DDBJ databases">
        <title>Comparative genomics of Mycobacterium mucogenicum and Mycobacterium neoaurum clade members emphasizing tRNA and non-coding RNA.</title>
        <authorList>
            <person name="Behra P.R.K."/>
            <person name="Pettersson B.M.F."/>
            <person name="Das S."/>
            <person name="Dasgupta S."/>
            <person name="Kirsebom L.A."/>
        </authorList>
    </citation>
    <scope>NUCLEOTIDE SEQUENCE [LARGE SCALE GENOMIC DNA]</scope>
    <source>
        <strain evidence="1 2">DSM 45104</strain>
    </source>
</reference>
<dbReference type="Proteomes" id="UP000309984">
    <property type="component" value="Unassembled WGS sequence"/>
</dbReference>
<protein>
    <submittedName>
        <fullName evidence="1">Uncharacterized protein</fullName>
    </submittedName>
</protein>
<gene>
    <name evidence="1" type="ORF">C1S79_27490</name>
</gene>